<dbReference type="GO" id="GO:0071040">
    <property type="term" value="P:nuclear polyadenylation-dependent antisense transcript catabolic process"/>
    <property type="evidence" value="ECO:0007669"/>
    <property type="project" value="TreeGrafter"/>
</dbReference>
<organism evidence="2">
    <name type="scientific">Tetraselmis chuii</name>
    <dbReference type="NCBI Taxonomy" id="63592"/>
    <lineage>
        <taxon>Eukaryota</taxon>
        <taxon>Viridiplantae</taxon>
        <taxon>Chlorophyta</taxon>
        <taxon>core chlorophytes</taxon>
        <taxon>Chlorodendrophyceae</taxon>
        <taxon>Chlorodendrales</taxon>
        <taxon>Chlorodendraceae</taxon>
        <taxon>Tetraselmis</taxon>
    </lineage>
</organism>
<accession>A0A7S1SY78</accession>
<dbReference type="InterPro" id="IPR045092">
    <property type="entry name" value="Rrp6-like"/>
</dbReference>
<reference evidence="2" key="1">
    <citation type="submission" date="2021-01" db="EMBL/GenBank/DDBJ databases">
        <authorList>
            <person name="Corre E."/>
            <person name="Pelletier E."/>
            <person name="Niang G."/>
            <person name="Scheremetjew M."/>
            <person name="Finn R."/>
            <person name="Kale V."/>
            <person name="Holt S."/>
            <person name="Cochrane G."/>
            <person name="Meng A."/>
            <person name="Brown T."/>
            <person name="Cohen L."/>
        </authorList>
    </citation>
    <scope>NUCLEOTIDE SEQUENCE</scope>
    <source>
        <strain evidence="2">PLY429</strain>
    </source>
</reference>
<dbReference type="AlphaFoldDB" id="A0A7S1SY78"/>
<feature type="region of interest" description="Disordered" evidence="1">
    <location>
        <begin position="465"/>
        <end position="516"/>
    </location>
</feature>
<feature type="compositionally biased region" description="Acidic residues" evidence="1">
    <location>
        <begin position="480"/>
        <end position="490"/>
    </location>
</feature>
<dbReference type="GO" id="GO:0071036">
    <property type="term" value="P:nuclear polyadenylation-dependent snoRNA catabolic process"/>
    <property type="evidence" value="ECO:0007669"/>
    <property type="project" value="TreeGrafter"/>
</dbReference>
<protein>
    <recommendedName>
        <fullName evidence="3">3'-5' exonuclease domain-containing protein</fullName>
    </recommendedName>
</protein>
<dbReference type="PROSITE" id="PS51257">
    <property type="entry name" value="PROKAR_LIPOPROTEIN"/>
    <property type="match status" value="1"/>
</dbReference>
<name>A0A7S1SY78_9CHLO</name>
<dbReference type="GO" id="GO:0071038">
    <property type="term" value="P:TRAMP-dependent tRNA surveillance pathway"/>
    <property type="evidence" value="ECO:0007669"/>
    <property type="project" value="TreeGrafter"/>
</dbReference>
<feature type="region of interest" description="Disordered" evidence="1">
    <location>
        <begin position="356"/>
        <end position="395"/>
    </location>
</feature>
<dbReference type="GO" id="GO:0071039">
    <property type="term" value="P:nuclear polyadenylation-dependent CUT catabolic process"/>
    <property type="evidence" value="ECO:0007669"/>
    <property type="project" value="TreeGrafter"/>
</dbReference>
<sequence>MPVRTSTTYSTSTTACSKWFATSRTAKNYWRRPTGGRRRSHCCYTRSRCMGRRCGAPPSRSFVNFCTERREKRRGAAMLCGTASTRCASGGTLSRGGLTRARSMSCRMKPCWRWPPGVDAIRARSWFPPSLPLCRGASRTGSTGTAARRRKCRGWCRVTRRSCFACCHARRKGGCRGRRSTCCSWLAVATGSHPARPPKRPERTCGSGWSSSSAQSRPCTKTVGCSVRPVCAKDGELLCHCDRRKMRWYLERGLATLVADQENTIRLNFQHQNTGKADASNRFYATSKSNHCVVCGESGHYLRYRVVPSCYRRHFPLHLKTHRSHDIVLVCISCHEAAQVVADEVKRELAAEHDIPLNPPPLAPPASLVSAAGDNGGGSGGTKAAGDSSGQEAAGVHPYNARRAAQALSKNGDAMPASRREELEAVIKQFLGRSQGEEELPGLQPGDLDAALVAGVSRRRQRKMLQRYGRTAVMAKNGSDGDEGGEGSGAEEERERGESTGRYAPSSRSEEKDQWGHGWHGSRVVARILEKGGEEELLDLIRRFRERFVERLSPRFMPPGWEVDHSAAREFGKHSIYYGQAG</sequence>
<dbReference type="GO" id="GO:0071035">
    <property type="term" value="P:nuclear polyadenylation-dependent rRNA catabolic process"/>
    <property type="evidence" value="ECO:0007669"/>
    <property type="project" value="TreeGrafter"/>
</dbReference>
<dbReference type="PANTHER" id="PTHR12124:SF68">
    <property type="entry name" value="PROTEIN RRP6-LIKE 3"/>
    <property type="match status" value="1"/>
</dbReference>
<gene>
    <name evidence="2" type="ORF">TCHU04912_LOCUS14970</name>
</gene>
<dbReference type="GO" id="GO:0005730">
    <property type="term" value="C:nucleolus"/>
    <property type="evidence" value="ECO:0007669"/>
    <property type="project" value="TreeGrafter"/>
</dbReference>
<dbReference type="GO" id="GO:0071044">
    <property type="term" value="P:histone mRNA catabolic process"/>
    <property type="evidence" value="ECO:0007669"/>
    <property type="project" value="TreeGrafter"/>
</dbReference>
<dbReference type="GO" id="GO:0000175">
    <property type="term" value="F:3'-5'-RNA exonuclease activity"/>
    <property type="evidence" value="ECO:0007669"/>
    <property type="project" value="InterPro"/>
</dbReference>
<dbReference type="PANTHER" id="PTHR12124">
    <property type="entry name" value="POLYMYOSITIS/SCLERODERMA AUTOANTIGEN-RELATED"/>
    <property type="match status" value="1"/>
</dbReference>
<feature type="compositionally biased region" description="Gly residues" evidence="1">
    <location>
        <begin position="374"/>
        <end position="383"/>
    </location>
</feature>
<evidence type="ECO:0000313" key="2">
    <source>
        <dbReference type="EMBL" id="CAD9212731.1"/>
    </source>
</evidence>
<dbReference type="GO" id="GO:0000467">
    <property type="term" value="P:exonucleolytic trimming to generate mature 3'-end of 5.8S rRNA from tricistronic rRNA transcript (SSU-rRNA, 5.8S rRNA, LSU-rRNA)"/>
    <property type="evidence" value="ECO:0007669"/>
    <property type="project" value="InterPro"/>
</dbReference>
<dbReference type="EMBL" id="HBGG01028916">
    <property type="protein sequence ID" value="CAD9212731.1"/>
    <property type="molecule type" value="Transcribed_RNA"/>
</dbReference>
<proteinExistence type="predicted"/>
<dbReference type="GO" id="GO:0000176">
    <property type="term" value="C:nuclear exosome (RNase complex)"/>
    <property type="evidence" value="ECO:0007669"/>
    <property type="project" value="TreeGrafter"/>
</dbReference>
<dbReference type="GO" id="GO:0071037">
    <property type="term" value="P:nuclear polyadenylation-dependent snRNA catabolic process"/>
    <property type="evidence" value="ECO:0007669"/>
    <property type="project" value="TreeGrafter"/>
</dbReference>
<evidence type="ECO:0000256" key="1">
    <source>
        <dbReference type="SAM" id="MobiDB-lite"/>
    </source>
</evidence>
<feature type="compositionally biased region" description="Low complexity" evidence="1">
    <location>
        <begin position="207"/>
        <end position="216"/>
    </location>
</feature>
<feature type="region of interest" description="Disordered" evidence="1">
    <location>
        <begin position="194"/>
        <end position="217"/>
    </location>
</feature>
<dbReference type="GO" id="GO:0071051">
    <property type="term" value="P:poly(A)-dependent snoRNA 3'-end processing"/>
    <property type="evidence" value="ECO:0007669"/>
    <property type="project" value="TreeGrafter"/>
</dbReference>
<evidence type="ECO:0008006" key="3">
    <source>
        <dbReference type="Google" id="ProtNLM"/>
    </source>
</evidence>
<dbReference type="GO" id="GO:0003727">
    <property type="term" value="F:single-stranded RNA binding"/>
    <property type="evidence" value="ECO:0007669"/>
    <property type="project" value="TreeGrafter"/>
</dbReference>